<feature type="transmembrane region" description="Helical" evidence="1">
    <location>
        <begin position="22"/>
        <end position="39"/>
    </location>
</feature>
<dbReference type="Gene3D" id="3.40.10.10">
    <property type="entry name" value="DNA Methylphosphotriester Repair Domain"/>
    <property type="match status" value="1"/>
</dbReference>
<keyword evidence="1" id="KW-0472">Membrane</keyword>
<keyword evidence="2" id="KW-0255">Endonuclease</keyword>
<dbReference type="InterPro" id="IPR035451">
    <property type="entry name" value="Ada-like_dom_sf"/>
</dbReference>
<comment type="caution">
    <text evidence="2">The sequence shown here is derived from an EMBL/GenBank/DDBJ whole genome shotgun (WGS) entry which is preliminary data.</text>
</comment>
<dbReference type="GO" id="GO:0004519">
    <property type="term" value="F:endonuclease activity"/>
    <property type="evidence" value="ECO:0007669"/>
    <property type="project" value="UniProtKB-KW"/>
</dbReference>
<keyword evidence="1" id="KW-0812">Transmembrane</keyword>
<accession>A0A0G1YVZ4</accession>
<dbReference type="AlphaFoldDB" id="A0A0G1YVZ4"/>
<protein>
    <submittedName>
        <fullName evidence="2">Endonuclease I</fullName>
    </submittedName>
</protein>
<evidence type="ECO:0000313" key="2">
    <source>
        <dbReference type="EMBL" id="KKW47446.1"/>
    </source>
</evidence>
<reference evidence="2 3" key="1">
    <citation type="journal article" date="2015" name="Nature">
        <title>rRNA introns, odd ribosomes, and small enigmatic genomes across a large radiation of phyla.</title>
        <authorList>
            <person name="Brown C.T."/>
            <person name="Hug L.A."/>
            <person name="Thomas B.C."/>
            <person name="Sharon I."/>
            <person name="Castelle C.J."/>
            <person name="Singh A."/>
            <person name="Wilkins M.J."/>
            <person name="Williams K.H."/>
            <person name="Banfield J.F."/>
        </authorList>
    </citation>
    <scope>NUCLEOTIDE SEQUENCE [LARGE SCALE GENOMIC DNA]</scope>
</reference>
<dbReference type="SUPFAM" id="SSF57884">
    <property type="entry name" value="Ada DNA repair protein, N-terminal domain (N-Ada 10)"/>
    <property type="match status" value="1"/>
</dbReference>
<dbReference type="EMBL" id="LCSD01000012">
    <property type="protein sequence ID" value="KKW47446.1"/>
    <property type="molecule type" value="Genomic_DNA"/>
</dbReference>
<keyword evidence="2" id="KW-0378">Hydrolase</keyword>
<name>A0A0G1YVZ4_9BACT</name>
<keyword evidence="1" id="KW-1133">Transmembrane helix</keyword>
<sequence length="127" mass="13332">MVKIQESWQKIKNALEDGVGEWGVIAIVVLVGFSSFGLGRLSALEGAKPAVSIREAQTGAAARALPLGGLVVASRKGSAYHYPWCSGAESIAEQNKIWFKSEEAARKAGYTPAKNCKGLGQPAASSQ</sequence>
<keyword evidence="2" id="KW-0540">Nuclease</keyword>
<evidence type="ECO:0000256" key="1">
    <source>
        <dbReference type="SAM" id="Phobius"/>
    </source>
</evidence>
<dbReference type="Proteomes" id="UP000034789">
    <property type="component" value="Unassembled WGS sequence"/>
</dbReference>
<proteinExistence type="predicted"/>
<evidence type="ECO:0000313" key="3">
    <source>
        <dbReference type="Proteomes" id="UP000034789"/>
    </source>
</evidence>
<gene>
    <name evidence="2" type="ORF">UY98_C0012G0008</name>
</gene>
<organism evidence="2 3">
    <name type="scientific">Candidatus Kaiserbacteria bacterium GW2011_GWA2_58_9</name>
    <dbReference type="NCBI Taxonomy" id="1618672"/>
    <lineage>
        <taxon>Bacteria</taxon>
        <taxon>Candidatus Kaiseribacteriota</taxon>
    </lineage>
</organism>